<dbReference type="EMBL" id="JABCRI010000005">
    <property type="protein sequence ID" value="KAF8406701.1"/>
    <property type="molecule type" value="Genomic_DNA"/>
</dbReference>
<keyword evidence="5" id="KW-0106">Calcium</keyword>
<dbReference type="AlphaFoldDB" id="A0A834ZN83"/>
<evidence type="ECO:0000256" key="5">
    <source>
        <dbReference type="ARBA" id="ARBA00022837"/>
    </source>
</evidence>
<evidence type="ECO:0000313" key="7">
    <source>
        <dbReference type="EMBL" id="KAF8406701.1"/>
    </source>
</evidence>
<gene>
    <name evidence="7" type="ORF">HHK36_008793</name>
</gene>
<dbReference type="GO" id="GO:0005509">
    <property type="term" value="F:calcium ion binding"/>
    <property type="evidence" value="ECO:0007669"/>
    <property type="project" value="InterPro"/>
</dbReference>
<keyword evidence="2" id="KW-0963">Cytoplasm</keyword>
<evidence type="ECO:0000256" key="3">
    <source>
        <dbReference type="ARBA" id="ARBA00022723"/>
    </source>
</evidence>
<accession>A0A834ZN83</accession>
<comment type="caution">
    <text evidence="7">The sequence shown here is derived from an EMBL/GenBank/DDBJ whole genome shotgun (WGS) entry which is preliminary data.</text>
</comment>
<keyword evidence="3" id="KW-0479">Metal-binding</keyword>
<name>A0A834ZN83_TETSI</name>
<dbReference type="GO" id="GO:0005737">
    <property type="term" value="C:cytoplasm"/>
    <property type="evidence" value="ECO:0007669"/>
    <property type="project" value="UniProtKB-SubCell"/>
</dbReference>
<dbReference type="SMART" id="SM00054">
    <property type="entry name" value="EFh"/>
    <property type="match status" value="2"/>
</dbReference>
<dbReference type="PANTHER" id="PTHR46212:SF3">
    <property type="entry name" value="GH27120P"/>
    <property type="match status" value="1"/>
</dbReference>
<sequence length="352" mass="40601">MPSFSNDVKMENTAILKEWFERVDSDKTGNIAAPQLKVLLFKLPSYFPFFPNPNLNFLFSLFGFFPDPDLFFDTIDDQRVLAVGNLEFPLSVVQQMIRMYDFDRNGTMSFEEFVALNKFLLKELLNSFFIYLLIFLQLQHAFSDLERGRGFLAPDDIYEALVKVGFSLDSPAFYTVCESFDQKKNGSFRLDGFMSLCIFLQSARNLFNSFDAAKQGRVTLDLNQFVYCGKLPSDSIPAMLPIVESEINFSILDDHDNRFLFLSFHWVSEVGSSNPSMGRFTRMLLKYTDLKRSLGERFTVEFGPNLKQISFYFDGWYISYEATIILELLPKCAYLAMVWIGSFPSKVSDTEE</sequence>
<dbReference type="PROSITE" id="PS50222">
    <property type="entry name" value="EF_HAND_2"/>
    <property type="match status" value="2"/>
</dbReference>
<proteinExistence type="predicted"/>
<dbReference type="InterPro" id="IPR051426">
    <property type="entry name" value="Peflin/Sorcin_CaBP"/>
</dbReference>
<feature type="domain" description="EF-hand" evidence="6">
    <location>
        <begin position="88"/>
        <end position="123"/>
    </location>
</feature>
<evidence type="ECO:0000256" key="2">
    <source>
        <dbReference type="ARBA" id="ARBA00022490"/>
    </source>
</evidence>
<dbReference type="SUPFAM" id="SSF47473">
    <property type="entry name" value="EF-hand"/>
    <property type="match status" value="1"/>
</dbReference>
<dbReference type="InterPro" id="IPR002048">
    <property type="entry name" value="EF_hand_dom"/>
</dbReference>
<dbReference type="Gene3D" id="1.10.238.10">
    <property type="entry name" value="EF-hand"/>
    <property type="match status" value="1"/>
</dbReference>
<keyword evidence="4" id="KW-0677">Repeat</keyword>
<dbReference type="PROSITE" id="PS00018">
    <property type="entry name" value="EF_HAND_1"/>
    <property type="match status" value="1"/>
</dbReference>
<dbReference type="PANTHER" id="PTHR46212">
    <property type="entry name" value="PEFLIN"/>
    <property type="match status" value="1"/>
</dbReference>
<dbReference type="InterPro" id="IPR011992">
    <property type="entry name" value="EF-hand-dom_pair"/>
</dbReference>
<reference evidence="7 8" key="1">
    <citation type="submission" date="2020-04" db="EMBL/GenBank/DDBJ databases">
        <title>Plant Genome Project.</title>
        <authorList>
            <person name="Zhang R.-G."/>
        </authorList>
    </citation>
    <scope>NUCLEOTIDE SEQUENCE [LARGE SCALE GENOMIC DNA]</scope>
    <source>
        <strain evidence="7">YNK0</strain>
        <tissue evidence="7">Leaf</tissue>
    </source>
</reference>
<dbReference type="InterPro" id="IPR018247">
    <property type="entry name" value="EF_Hand_1_Ca_BS"/>
</dbReference>
<evidence type="ECO:0000259" key="6">
    <source>
        <dbReference type="PROSITE" id="PS50222"/>
    </source>
</evidence>
<evidence type="ECO:0000256" key="1">
    <source>
        <dbReference type="ARBA" id="ARBA00004496"/>
    </source>
</evidence>
<keyword evidence="8" id="KW-1185">Reference proteome</keyword>
<dbReference type="OrthoDB" id="186625at2759"/>
<dbReference type="GO" id="GO:0048306">
    <property type="term" value="F:calcium-dependent protein binding"/>
    <property type="evidence" value="ECO:0007669"/>
    <property type="project" value="UniProtKB-ARBA"/>
</dbReference>
<organism evidence="7 8">
    <name type="scientific">Tetracentron sinense</name>
    <name type="common">Spur-leaf</name>
    <dbReference type="NCBI Taxonomy" id="13715"/>
    <lineage>
        <taxon>Eukaryota</taxon>
        <taxon>Viridiplantae</taxon>
        <taxon>Streptophyta</taxon>
        <taxon>Embryophyta</taxon>
        <taxon>Tracheophyta</taxon>
        <taxon>Spermatophyta</taxon>
        <taxon>Magnoliopsida</taxon>
        <taxon>Trochodendrales</taxon>
        <taxon>Trochodendraceae</taxon>
        <taxon>Tetracentron</taxon>
    </lineage>
</organism>
<protein>
    <recommendedName>
        <fullName evidence="6">EF-hand domain-containing protein</fullName>
    </recommendedName>
</protein>
<feature type="domain" description="EF-hand" evidence="6">
    <location>
        <begin position="11"/>
        <end position="46"/>
    </location>
</feature>
<evidence type="ECO:0000256" key="4">
    <source>
        <dbReference type="ARBA" id="ARBA00022737"/>
    </source>
</evidence>
<evidence type="ECO:0000313" key="8">
    <source>
        <dbReference type="Proteomes" id="UP000655225"/>
    </source>
</evidence>
<comment type="subcellular location">
    <subcellularLocation>
        <location evidence="1">Cytoplasm</location>
    </subcellularLocation>
</comment>
<dbReference type="Proteomes" id="UP000655225">
    <property type="component" value="Unassembled WGS sequence"/>
</dbReference>